<keyword evidence="4" id="KW-1185">Reference proteome</keyword>
<dbReference type="PANTHER" id="PTHR47485:SF1">
    <property type="entry name" value="THYLAKOID LUMENAL 17.4 KDA PROTEIN, CHLOROPLASTIC"/>
    <property type="match status" value="1"/>
</dbReference>
<dbReference type="InterPro" id="IPR001646">
    <property type="entry name" value="5peptide_repeat"/>
</dbReference>
<dbReference type="PANTHER" id="PTHR47485">
    <property type="entry name" value="THYLAKOID LUMENAL 17.4 KDA PROTEIN, CHLOROPLASTIC"/>
    <property type="match status" value="1"/>
</dbReference>
<evidence type="ECO:0000256" key="1">
    <source>
        <dbReference type="ARBA" id="ARBA00022737"/>
    </source>
</evidence>
<dbReference type="EMBL" id="CP134213">
    <property type="protein sequence ID" value="WND19800.1"/>
    <property type="molecule type" value="Genomic_DNA"/>
</dbReference>
<dbReference type="Pfam" id="PF00805">
    <property type="entry name" value="Pentapeptide"/>
    <property type="match status" value="2"/>
</dbReference>
<protein>
    <submittedName>
        <fullName evidence="3">Pentapeptide repeat-containing protein</fullName>
    </submittedName>
</protein>
<gene>
    <name evidence="3" type="ORF">RI060_21655</name>
</gene>
<keyword evidence="2" id="KW-0812">Transmembrane</keyword>
<evidence type="ECO:0000313" key="4">
    <source>
        <dbReference type="Proteomes" id="UP001249394"/>
    </source>
</evidence>
<dbReference type="SUPFAM" id="SSF141571">
    <property type="entry name" value="Pentapeptide repeat-like"/>
    <property type="match status" value="1"/>
</dbReference>
<reference evidence="3 4" key="1">
    <citation type="submission" date="2023-09" db="EMBL/GenBank/DDBJ databases">
        <title>The genome sequence of Streptomyces anthocyanicus.</title>
        <authorList>
            <person name="Mo P."/>
        </authorList>
    </citation>
    <scope>NUCLEOTIDE SEQUENCE [LARGE SCALE GENOMIC DNA]</scope>
    <source>
        <strain evidence="3 4">JCM 4387</strain>
    </source>
</reference>
<organism evidence="3 4">
    <name type="scientific">Streptomyces violaceus</name>
    <name type="common">Streptomyces venezuelae</name>
    <dbReference type="NCBI Taxonomy" id="1936"/>
    <lineage>
        <taxon>Bacteria</taxon>
        <taxon>Bacillati</taxon>
        <taxon>Actinomycetota</taxon>
        <taxon>Actinomycetes</taxon>
        <taxon>Kitasatosporales</taxon>
        <taxon>Streptomycetaceae</taxon>
        <taxon>Streptomyces</taxon>
    </lineage>
</organism>
<feature type="transmembrane region" description="Helical" evidence="2">
    <location>
        <begin position="12"/>
        <end position="32"/>
    </location>
</feature>
<feature type="transmembrane region" description="Helical" evidence="2">
    <location>
        <begin position="52"/>
        <end position="72"/>
    </location>
</feature>
<keyword evidence="1" id="KW-0677">Repeat</keyword>
<evidence type="ECO:0000313" key="3">
    <source>
        <dbReference type="EMBL" id="WND19800.1"/>
    </source>
</evidence>
<dbReference type="Proteomes" id="UP001249394">
    <property type="component" value="Chromosome"/>
</dbReference>
<accession>A0ABY9UDC8</accession>
<proteinExistence type="predicted"/>
<dbReference type="Gene3D" id="2.160.20.80">
    <property type="entry name" value="E3 ubiquitin-protein ligase SopA"/>
    <property type="match status" value="1"/>
</dbReference>
<sequence>MSISVKRTIKIFCLALAVVGYAILLWRGPWLLDAEHIRSRNLQPADGVVITGVRTALVALGAGAVAGIGLFYTHRNHKLSQDQFNTSQEQFSKQHEQNIEQFTLAQKQFEHSQEQFRETRRKDREQTQIAREGQVTGRYVEAIKLLSSKSLTERLGGIYSLERIMHDSTRDYTTIIEVLAAFIRTAASPHIQEWIDLDTKGTSRVPVPSLAEDIQAAITVLGRRPDYENDAVVNLAISEVISDRIFGVSLQRVSLRNANLQGAQLQNATLVSADLTEAKLAKANMSQTRLRFAQLKSADLQEVDLSSANLEKSILVSADLRGADFSGAKLDGAYLAGADLSGTDFFFADLDSTDFINIPKHAKELREIHSQPPAKVKGLTIGQLEHAFIYRSTKLPEHFSNHPLIQEIIEECEKRRGEARELRAKLDLD</sequence>
<keyword evidence="2" id="KW-1133">Transmembrane helix</keyword>
<keyword evidence="2" id="KW-0472">Membrane</keyword>
<evidence type="ECO:0000256" key="2">
    <source>
        <dbReference type="SAM" id="Phobius"/>
    </source>
</evidence>
<name>A0ABY9UDC8_STRVL</name>